<feature type="disulfide bond" evidence="18">
    <location>
        <begin position="25"/>
        <end position="83"/>
    </location>
</feature>
<feature type="disulfide bond" evidence="18">
    <location>
        <begin position="140"/>
        <end position="187"/>
    </location>
</feature>
<dbReference type="Proteomes" id="UP000694386">
    <property type="component" value="Unplaced"/>
</dbReference>
<comment type="similarity">
    <text evidence="2">Belongs to the protease inhibitor I35 (TIMP) family.</text>
</comment>
<protein>
    <recommendedName>
        <fullName evidence="3">Metalloproteinase inhibitor 1</fullName>
    </recommendedName>
    <alternativeName>
        <fullName evidence="16">Tissue inhibitor of metalloproteinases 1</fullName>
    </alternativeName>
</protein>
<evidence type="ECO:0000256" key="18">
    <source>
        <dbReference type="PIRSR" id="PIRSR601820-3"/>
    </source>
</evidence>
<sequence length="194" mass="21129">TMAPFASLASGILLLLSLITSSKACSCAPPHPQTAFCNSDLGEIKSVKDRLFVTHGQMLKGFDAVGNAADFRFAYTPALESLCGYVHKSQNRSEEFLIAGRLRNGSLHISACSFLVPWYSLTPAQQKAFSKTYSAGCGVCTVFPCSTMPCKLESDTHCLWTDQILTGSEKGYQSRNFACLPRNPQLCAWQSLRA</sequence>
<gene>
    <name evidence="21" type="primary">Timp1</name>
</gene>
<dbReference type="PANTHER" id="PTHR11844:SF20">
    <property type="entry name" value="METALLOPROTEINASE INHIBITOR 1"/>
    <property type="match status" value="1"/>
</dbReference>
<dbReference type="GO" id="GO:0002020">
    <property type="term" value="F:protease binding"/>
    <property type="evidence" value="ECO:0007669"/>
    <property type="project" value="TreeGrafter"/>
</dbReference>
<keyword evidence="5" id="KW-0597">Phosphoprotein</keyword>
<dbReference type="GO" id="GO:0031012">
    <property type="term" value="C:extracellular matrix"/>
    <property type="evidence" value="ECO:0007669"/>
    <property type="project" value="TreeGrafter"/>
</dbReference>
<keyword evidence="9 19" id="KW-0732">Signal</keyword>
<feature type="disulfide bond" evidence="18">
    <location>
        <begin position="145"/>
        <end position="150"/>
    </location>
</feature>
<dbReference type="GO" id="GO:0051045">
    <property type="term" value="P:negative regulation of membrane protein ectodomain proteolysis"/>
    <property type="evidence" value="ECO:0007669"/>
    <property type="project" value="TreeGrafter"/>
</dbReference>
<evidence type="ECO:0000256" key="6">
    <source>
        <dbReference type="ARBA" id="ARBA00022608"/>
    </source>
</evidence>
<evidence type="ECO:0000259" key="20">
    <source>
        <dbReference type="PROSITE" id="PS50189"/>
    </source>
</evidence>
<dbReference type="PROSITE" id="PS00288">
    <property type="entry name" value="TIMP"/>
    <property type="match status" value="1"/>
</dbReference>
<dbReference type="AlphaFoldDB" id="A0A8C2QDN3"/>
<comment type="subunit">
    <text evidence="15">Interacts with MMP1, MMP3, MMP10 and MMP13, but has only very low affinity for MMP14. Interacts with CD63; identified in a complex with CD63 and ITGB1.</text>
</comment>
<dbReference type="InterPro" id="IPR001134">
    <property type="entry name" value="Netrin_domain"/>
</dbReference>
<dbReference type="GO" id="GO:0008083">
    <property type="term" value="F:growth factor activity"/>
    <property type="evidence" value="ECO:0007669"/>
    <property type="project" value="UniProtKB-KW"/>
</dbReference>
<reference evidence="21" key="1">
    <citation type="submission" date="2025-08" db="UniProtKB">
        <authorList>
            <consortium name="Ensembl"/>
        </authorList>
    </citation>
    <scope>IDENTIFICATION</scope>
</reference>
<dbReference type="Pfam" id="PF00965">
    <property type="entry name" value="TIMP"/>
    <property type="match status" value="1"/>
</dbReference>
<organism evidence="21 22">
    <name type="scientific">Cricetulus griseus</name>
    <name type="common">Chinese hamster</name>
    <name type="synonym">Cricetulus barabensis griseus</name>
    <dbReference type="NCBI Taxonomy" id="10029"/>
    <lineage>
        <taxon>Eukaryota</taxon>
        <taxon>Metazoa</taxon>
        <taxon>Chordata</taxon>
        <taxon>Craniata</taxon>
        <taxon>Vertebrata</taxon>
        <taxon>Euteleostomi</taxon>
        <taxon>Mammalia</taxon>
        <taxon>Eutheria</taxon>
        <taxon>Euarchontoglires</taxon>
        <taxon>Glires</taxon>
        <taxon>Rodentia</taxon>
        <taxon>Myomorpha</taxon>
        <taxon>Muroidea</taxon>
        <taxon>Cricetidae</taxon>
        <taxon>Cricetinae</taxon>
        <taxon>Cricetulus</taxon>
    </lineage>
</organism>
<feature type="chain" id="PRO_5034726475" description="Metalloproteinase inhibitor 1" evidence="19">
    <location>
        <begin position="25"/>
        <end position="194"/>
    </location>
</feature>
<dbReference type="GO" id="GO:0008191">
    <property type="term" value="F:metalloendopeptidase inhibitor activity"/>
    <property type="evidence" value="ECO:0007669"/>
    <property type="project" value="InterPro"/>
</dbReference>
<proteinExistence type="inferred from homology"/>
<dbReference type="PANTHER" id="PTHR11844">
    <property type="entry name" value="METALLOPROTEASE INHIBITOR"/>
    <property type="match status" value="1"/>
</dbReference>
<dbReference type="GO" id="GO:0005615">
    <property type="term" value="C:extracellular space"/>
    <property type="evidence" value="ECO:0007669"/>
    <property type="project" value="TreeGrafter"/>
</dbReference>
<evidence type="ECO:0000256" key="10">
    <source>
        <dbReference type="ARBA" id="ARBA00022833"/>
    </source>
</evidence>
<dbReference type="GO" id="GO:0009725">
    <property type="term" value="P:response to hormone"/>
    <property type="evidence" value="ECO:0007669"/>
    <property type="project" value="TreeGrafter"/>
</dbReference>
<keyword evidence="14" id="KW-0481">Metalloenzyme inhibitor</keyword>
<keyword evidence="4" id="KW-0964">Secreted</keyword>
<evidence type="ECO:0000256" key="4">
    <source>
        <dbReference type="ARBA" id="ARBA00022525"/>
    </source>
</evidence>
<evidence type="ECO:0000256" key="3">
    <source>
        <dbReference type="ARBA" id="ARBA00013524"/>
    </source>
</evidence>
<comment type="subcellular location">
    <subcellularLocation>
        <location evidence="1">Secreted</location>
    </subcellularLocation>
</comment>
<dbReference type="SMR" id="A0A8C2QDN3"/>
<dbReference type="Ensembl" id="ENSCGRT00001006933.1">
    <property type="protein sequence ID" value="ENSCGRP00001004606.1"/>
    <property type="gene ID" value="ENSCGRG00001005875.1"/>
</dbReference>
<evidence type="ECO:0000256" key="19">
    <source>
        <dbReference type="SAM" id="SignalP"/>
    </source>
</evidence>
<evidence type="ECO:0000313" key="22">
    <source>
        <dbReference type="Proteomes" id="UP000694386"/>
    </source>
</evidence>
<evidence type="ECO:0000256" key="9">
    <source>
        <dbReference type="ARBA" id="ARBA00022729"/>
    </source>
</evidence>
<keyword evidence="12 18" id="KW-1015">Disulfide bond</keyword>
<evidence type="ECO:0000256" key="11">
    <source>
        <dbReference type="ARBA" id="ARBA00023030"/>
    </source>
</evidence>
<reference evidence="21" key="2">
    <citation type="submission" date="2025-09" db="UniProtKB">
        <authorList>
            <consortium name="Ensembl"/>
        </authorList>
    </citation>
    <scope>IDENTIFICATION</scope>
</reference>
<dbReference type="InterPro" id="IPR027465">
    <property type="entry name" value="TIMP_C"/>
</dbReference>
<evidence type="ECO:0000256" key="17">
    <source>
        <dbReference type="PIRSR" id="PIRSR601820-1"/>
    </source>
</evidence>
<keyword evidence="10 17" id="KW-0862">Zinc</keyword>
<evidence type="ECO:0000256" key="13">
    <source>
        <dbReference type="ARBA" id="ARBA00023180"/>
    </source>
</evidence>
<dbReference type="InterPro" id="IPR001820">
    <property type="entry name" value="TIMP"/>
</dbReference>
<keyword evidence="8 17" id="KW-0479">Metal-binding</keyword>
<dbReference type="GO" id="GO:0034097">
    <property type="term" value="P:response to cytokine"/>
    <property type="evidence" value="ECO:0007669"/>
    <property type="project" value="TreeGrafter"/>
</dbReference>
<dbReference type="InterPro" id="IPR008993">
    <property type="entry name" value="TIMP-like_OB-fold"/>
</dbReference>
<evidence type="ECO:0000256" key="8">
    <source>
        <dbReference type="ARBA" id="ARBA00022723"/>
    </source>
</evidence>
<feature type="binding site" evidence="17">
    <location>
        <position position="25"/>
    </location>
    <ligand>
        <name>Zn(2+)</name>
        <dbReference type="ChEBI" id="CHEBI:29105"/>
        <note>ligand shared with metalloproteinase partner</note>
    </ligand>
</feature>
<dbReference type="GO" id="GO:0046872">
    <property type="term" value="F:metal ion binding"/>
    <property type="evidence" value="ECO:0007669"/>
    <property type="project" value="UniProtKB-KW"/>
</dbReference>
<keyword evidence="13" id="KW-0325">Glycoprotein</keyword>
<evidence type="ECO:0000256" key="12">
    <source>
        <dbReference type="ARBA" id="ARBA00023157"/>
    </source>
</evidence>
<feature type="disulfide bond" evidence="18">
    <location>
        <begin position="27"/>
        <end position="112"/>
    </location>
</feature>
<feature type="disulfide bond" evidence="18">
    <location>
        <begin position="37"/>
        <end position="137"/>
    </location>
</feature>
<dbReference type="SMART" id="SM00206">
    <property type="entry name" value="NTR"/>
    <property type="match status" value="1"/>
</dbReference>
<dbReference type="SUPFAM" id="SSF50242">
    <property type="entry name" value="TIMP-like"/>
    <property type="match status" value="1"/>
</dbReference>
<dbReference type="Gene3D" id="3.90.370.10">
    <property type="entry name" value="Tissue inhibitor of metalloproteinase-1. Chain B, domain 1"/>
    <property type="match status" value="1"/>
</dbReference>
<keyword evidence="6" id="KW-0483">Metalloprotease inhibitor</keyword>
<keyword evidence="7" id="KW-0646">Protease inhibitor</keyword>
<dbReference type="FunFam" id="3.90.370.10:FF:000001">
    <property type="entry name" value="Metalloproteinase inhibitor 3"/>
    <property type="match status" value="1"/>
</dbReference>
<feature type="domain" description="NTR" evidence="20">
    <location>
        <begin position="25"/>
        <end position="137"/>
    </location>
</feature>
<dbReference type="InterPro" id="IPR030490">
    <property type="entry name" value="TIMP_CS"/>
</dbReference>
<feature type="disulfide bond" evidence="18">
    <location>
        <begin position="158"/>
        <end position="179"/>
    </location>
</feature>
<evidence type="ECO:0000256" key="1">
    <source>
        <dbReference type="ARBA" id="ARBA00004613"/>
    </source>
</evidence>
<evidence type="ECO:0000256" key="16">
    <source>
        <dbReference type="ARBA" id="ARBA00030100"/>
    </source>
</evidence>
<dbReference type="Gene3D" id="2.40.50.120">
    <property type="match status" value="1"/>
</dbReference>
<feature type="signal peptide" evidence="19">
    <location>
        <begin position="1"/>
        <end position="24"/>
    </location>
</feature>
<evidence type="ECO:0000256" key="7">
    <source>
        <dbReference type="ARBA" id="ARBA00022690"/>
    </source>
</evidence>
<evidence type="ECO:0000256" key="2">
    <source>
        <dbReference type="ARBA" id="ARBA00011027"/>
    </source>
</evidence>
<dbReference type="PROSITE" id="PS50189">
    <property type="entry name" value="NTR"/>
    <property type="match status" value="1"/>
</dbReference>
<evidence type="ECO:0000313" key="21">
    <source>
        <dbReference type="Ensembl" id="ENSCGRP00001004606.1"/>
    </source>
</evidence>
<evidence type="ECO:0000256" key="14">
    <source>
        <dbReference type="ARBA" id="ARBA00023215"/>
    </source>
</evidence>
<evidence type="ECO:0000256" key="5">
    <source>
        <dbReference type="ARBA" id="ARBA00022553"/>
    </source>
</evidence>
<accession>A0A8C2QDN3</accession>
<keyword evidence="11" id="KW-0339">Growth factor</keyword>
<evidence type="ECO:0000256" key="15">
    <source>
        <dbReference type="ARBA" id="ARBA00025946"/>
    </source>
</evidence>
<name>A0A8C2QDN3_CRIGR</name>